<dbReference type="STRING" id="1220535.IMCC14465_13100"/>
<reference evidence="1 2" key="1">
    <citation type="journal article" date="2012" name="J. Bacteriol.">
        <title>Genome Sequence of Strain IMCC14465, Isolated from the East Sea, Belonging to the PS1 Clade of Alphaproteobacteria.</title>
        <authorList>
            <person name="Yang S.J."/>
            <person name="Kang I."/>
            <person name="Cho J.C."/>
        </authorList>
    </citation>
    <scope>NUCLEOTIDE SEQUENCE [LARGE SCALE GENOMIC DNA]</scope>
    <source>
        <strain evidence="1 2">IMCC14465</strain>
    </source>
</reference>
<gene>
    <name evidence="1" type="ORF">IMCC14465_13100</name>
</gene>
<name>J9E0T7_9PROT</name>
<keyword evidence="2" id="KW-1185">Reference proteome</keyword>
<accession>J9E0T7</accession>
<dbReference type="AlphaFoldDB" id="J9E0T7"/>
<comment type="caution">
    <text evidence="1">The sequence shown here is derived from an EMBL/GenBank/DDBJ whole genome shotgun (WGS) entry which is preliminary data.</text>
</comment>
<sequence length="40" mass="4480">MSLSLGDALRRFTIGYLNINTGNNANIAPERLKPVIFNQF</sequence>
<evidence type="ECO:0000313" key="2">
    <source>
        <dbReference type="Proteomes" id="UP000004836"/>
    </source>
</evidence>
<protein>
    <submittedName>
        <fullName evidence="1">Uncharacterized protein</fullName>
    </submittedName>
</protein>
<dbReference type="Proteomes" id="UP000004836">
    <property type="component" value="Unassembled WGS sequence"/>
</dbReference>
<evidence type="ECO:0000313" key="1">
    <source>
        <dbReference type="EMBL" id="EJW21514.1"/>
    </source>
</evidence>
<proteinExistence type="predicted"/>
<dbReference type="EMBL" id="ALYF01000003">
    <property type="protein sequence ID" value="EJW21514.1"/>
    <property type="molecule type" value="Genomic_DNA"/>
</dbReference>
<organism evidence="1 2">
    <name type="scientific">alpha proteobacterium IMCC14465</name>
    <dbReference type="NCBI Taxonomy" id="1220535"/>
    <lineage>
        <taxon>Bacteria</taxon>
        <taxon>Pseudomonadati</taxon>
        <taxon>Pseudomonadota</taxon>
        <taxon>Alphaproteobacteria</taxon>
        <taxon>PS1 clade</taxon>
    </lineage>
</organism>